<dbReference type="InterPro" id="IPR013324">
    <property type="entry name" value="RNA_pol_sigma_r3/r4-like"/>
</dbReference>
<keyword evidence="5" id="KW-0804">Transcription</keyword>
<dbReference type="Pfam" id="PF04542">
    <property type="entry name" value="Sigma70_r2"/>
    <property type="match status" value="1"/>
</dbReference>
<dbReference type="Pfam" id="PF08281">
    <property type="entry name" value="Sigma70_r4_2"/>
    <property type="match status" value="1"/>
</dbReference>
<dbReference type="InterPro" id="IPR014284">
    <property type="entry name" value="RNA_pol_sigma-70_dom"/>
</dbReference>
<dbReference type="AlphaFoldDB" id="A0A2M6W433"/>
<comment type="caution">
    <text evidence="8">The sequence shown here is derived from an EMBL/GenBank/DDBJ whole genome shotgun (WGS) entry which is preliminary data.</text>
</comment>
<dbReference type="Proteomes" id="UP000231183">
    <property type="component" value="Unassembled WGS sequence"/>
</dbReference>
<name>A0A2M6W433_9BACT</name>
<gene>
    <name evidence="8" type="ORF">COU31_02280</name>
</gene>
<reference evidence="9" key="1">
    <citation type="submission" date="2017-09" db="EMBL/GenBank/DDBJ databases">
        <title>Depth-based differentiation of microbial function through sediment-hosted aquifers and enrichment of novel symbionts in the deep terrestrial subsurface.</title>
        <authorList>
            <person name="Probst A.J."/>
            <person name="Ladd B."/>
            <person name="Jarett J.K."/>
            <person name="Geller-Mcgrath D.E."/>
            <person name="Sieber C.M.K."/>
            <person name="Emerson J.B."/>
            <person name="Anantharaman K."/>
            <person name="Thomas B.C."/>
            <person name="Malmstrom R."/>
            <person name="Stieglmeier M."/>
            <person name="Klingl A."/>
            <person name="Woyke T."/>
            <person name="Ryan C.M."/>
            <person name="Banfield J.F."/>
        </authorList>
    </citation>
    <scope>NUCLEOTIDE SEQUENCE [LARGE SCALE GENOMIC DNA]</scope>
</reference>
<evidence type="ECO:0000256" key="4">
    <source>
        <dbReference type="ARBA" id="ARBA00023125"/>
    </source>
</evidence>
<evidence type="ECO:0000313" key="8">
    <source>
        <dbReference type="EMBL" id="PIT87541.1"/>
    </source>
</evidence>
<sequence>MDKKTEILLIKQAQKGNKDALGRLWQEITPKLYGYLLNVLKNKPLADDILSETWLKAINALDRYKPSQARFSAWLFAIARNQCRQYWRVNQPVGLENIEPAKLSDSSQLEKTTVKIIADNIIERLDKKDRELLRLKYIAQLSHREIAALLEISIISARVYVHRALKRAKNLANQLNLYEI</sequence>
<accession>A0A2M6W433</accession>
<dbReference type="InterPro" id="IPR013249">
    <property type="entry name" value="RNA_pol_sigma70_r4_t2"/>
</dbReference>
<keyword evidence="4" id="KW-0238">DNA-binding</keyword>
<evidence type="ECO:0000256" key="5">
    <source>
        <dbReference type="ARBA" id="ARBA00023163"/>
    </source>
</evidence>
<comment type="similarity">
    <text evidence="1">Belongs to the sigma-70 factor family. ECF subfamily.</text>
</comment>
<evidence type="ECO:0000256" key="2">
    <source>
        <dbReference type="ARBA" id="ARBA00023015"/>
    </source>
</evidence>
<dbReference type="InterPro" id="IPR039425">
    <property type="entry name" value="RNA_pol_sigma-70-like"/>
</dbReference>
<dbReference type="SUPFAM" id="SSF88659">
    <property type="entry name" value="Sigma3 and sigma4 domains of RNA polymerase sigma factors"/>
    <property type="match status" value="1"/>
</dbReference>
<dbReference type="GO" id="GO:0003677">
    <property type="term" value="F:DNA binding"/>
    <property type="evidence" value="ECO:0007669"/>
    <property type="project" value="UniProtKB-KW"/>
</dbReference>
<evidence type="ECO:0000259" key="7">
    <source>
        <dbReference type="Pfam" id="PF08281"/>
    </source>
</evidence>
<evidence type="ECO:0000313" key="9">
    <source>
        <dbReference type="Proteomes" id="UP000231183"/>
    </source>
</evidence>
<dbReference type="NCBIfam" id="TIGR02937">
    <property type="entry name" value="sigma70-ECF"/>
    <property type="match status" value="1"/>
</dbReference>
<dbReference type="Gene3D" id="1.10.1740.10">
    <property type="match status" value="1"/>
</dbReference>
<dbReference type="EMBL" id="PFBX01000022">
    <property type="protein sequence ID" value="PIT87541.1"/>
    <property type="molecule type" value="Genomic_DNA"/>
</dbReference>
<evidence type="ECO:0000256" key="3">
    <source>
        <dbReference type="ARBA" id="ARBA00023082"/>
    </source>
</evidence>
<proteinExistence type="inferred from homology"/>
<keyword evidence="2" id="KW-0805">Transcription regulation</keyword>
<evidence type="ECO:0008006" key="10">
    <source>
        <dbReference type="Google" id="ProtNLM"/>
    </source>
</evidence>
<dbReference type="Gene3D" id="1.10.10.10">
    <property type="entry name" value="Winged helix-like DNA-binding domain superfamily/Winged helix DNA-binding domain"/>
    <property type="match status" value="1"/>
</dbReference>
<evidence type="ECO:0000259" key="6">
    <source>
        <dbReference type="Pfam" id="PF04542"/>
    </source>
</evidence>
<protein>
    <recommendedName>
        <fullName evidence="10">RNA polymerase sigma factor</fullName>
    </recommendedName>
</protein>
<dbReference type="PANTHER" id="PTHR43133:SF8">
    <property type="entry name" value="RNA POLYMERASE SIGMA FACTOR HI_1459-RELATED"/>
    <property type="match status" value="1"/>
</dbReference>
<dbReference type="InterPro" id="IPR007627">
    <property type="entry name" value="RNA_pol_sigma70_r2"/>
</dbReference>
<feature type="domain" description="RNA polymerase sigma-70 region 2" evidence="6">
    <location>
        <begin position="26"/>
        <end position="90"/>
    </location>
</feature>
<dbReference type="SUPFAM" id="SSF88946">
    <property type="entry name" value="Sigma2 domain of RNA polymerase sigma factors"/>
    <property type="match status" value="1"/>
</dbReference>
<dbReference type="InterPro" id="IPR036388">
    <property type="entry name" value="WH-like_DNA-bd_sf"/>
</dbReference>
<feature type="domain" description="RNA polymerase sigma factor 70 region 4 type 2" evidence="7">
    <location>
        <begin position="119"/>
        <end position="167"/>
    </location>
</feature>
<dbReference type="InterPro" id="IPR013325">
    <property type="entry name" value="RNA_pol_sigma_r2"/>
</dbReference>
<dbReference type="GO" id="GO:0016987">
    <property type="term" value="F:sigma factor activity"/>
    <property type="evidence" value="ECO:0007669"/>
    <property type="project" value="UniProtKB-KW"/>
</dbReference>
<dbReference type="PANTHER" id="PTHR43133">
    <property type="entry name" value="RNA POLYMERASE ECF-TYPE SIGMA FACTO"/>
    <property type="match status" value="1"/>
</dbReference>
<organism evidence="8 9">
    <name type="scientific">Candidatus Magasanikbacteria bacterium CG10_big_fil_rev_8_21_14_0_10_40_10</name>
    <dbReference type="NCBI Taxonomy" id="1974648"/>
    <lineage>
        <taxon>Bacteria</taxon>
        <taxon>Candidatus Magasanikiibacteriota</taxon>
    </lineage>
</organism>
<dbReference type="GO" id="GO:0006352">
    <property type="term" value="P:DNA-templated transcription initiation"/>
    <property type="evidence" value="ECO:0007669"/>
    <property type="project" value="InterPro"/>
</dbReference>
<keyword evidence="3" id="KW-0731">Sigma factor</keyword>
<evidence type="ECO:0000256" key="1">
    <source>
        <dbReference type="ARBA" id="ARBA00010641"/>
    </source>
</evidence>